<organism evidence="8 9">
    <name type="scientific">Muntiacus muntjak</name>
    <name type="common">Barking deer</name>
    <name type="synonym">Indian muntjac</name>
    <dbReference type="NCBI Taxonomy" id="9888"/>
    <lineage>
        <taxon>Eukaryota</taxon>
        <taxon>Metazoa</taxon>
        <taxon>Chordata</taxon>
        <taxon>Craniata</taxon>
        <taxon>Vertebrata</taxon>
        <taxon>Euteleostomi</taxon>
        <taxon>Mammalia</taxon>
        <taxon>Eutheria</taxon>
        <taxon>Laurasiatheria</taxon>
        <taxon>Artiodactyla</taxon>
        <taxon>Ruminantia</taxon>
        <taxon>Pecora</taxon>
        <taxon>Cervidae</taxon>
        <taxon>Muntiacinae</taxon>
        <taxon>Muntiacus</taxon>
    </lineage>
</organism>
<dbReference type="PANTHER" id="PTHR24271:SF24">
    <property type="entry name" value="CHYMASE"/>
    <property type="match status" value="1"/>
</dbReference>
<dbReference type="PANTHER" id="PTHR24271">
    <property type="entry name" value="KALLIKREIN-RELATED"/>
    <property type="match status" value="1"/>
</dbReference>
<dbReference type="InterPro" id="IPR009003">
    <property type="entry name" value="Peptidase_S1_PA"/>
</dbReference>
<keyword evidence="6" id="KW-1015">Disulfide bond</keyword>
<name>A0A5N3USW8_MUNMU</name>
<keyword evidence="4" id="KW-0720">Serine protease</keyword>
<feature type="non-terminal residue" evidence="8">
    <location>
        <position position="1"/>
    </location>
</feature>
<dbReference type="AlphaFoldDB" id="A0A5N3USW8"/>
<keyword evidence="3" id="KW-0378">Hydrolase</keyword>
<dbReference type="Pfam" id="PF00089">
    <property type="entry name" value="Trypsin"/>
    <property type="match status" value="1"/>
</dbReference>
<dbReference type="InterPro" id="IPR043504">
    <property type="entry name" value="Peptidase_S1_PA_chymotrypsin"/>
</dbReference>
<keyword evidence="5" id="KW-0865">Zymogen</keyword>
<evidence type="ECO:0000256" key="4">
    <source>
        <dbReference type="ARBA" id="ARBA00022825"/>
    </source>
</evidence>
<keyword evidence="2" id="KW-0732">Signal</keyword>
<evidence type="ECO:0000259" key="7">
    <source>
        <dbReference type="PROSITE" id="PS50240"/>
    </source>
</evidence>
<evidence type="ECO:0000313" key="9">
    <source>
        <dbReference type="Proteomes" id="UP000326458"/>
    </source>
</evidence>
<dbReference type="InterPro" id="IPR001254">
    <property type="entry name" value="Trypsin_dom"/>
</dbReference>
<evidence type="ECO:0000256" key="3">
    <source>
        <dbReference type="ARBA" id="ARBA00022801"/>
    </source>
</evidence>
<dbReference type="PROSITE" id="PS50240">
    <property type="entry name" value="TRYPSIN_DOM"/>
    <property type="match status" value="1"/>
</dbReference>
<evidence type="ECO:0000256" key="2">
    <source>
        <dbReference type="ARBA" id="ARBA00022729"/>
    </source>
</evidence>
<evidence type="ECO:0000313" key="8">
    <source>
        <dbReference type="EMBL" id="KAB0339632.1"/>
    </source>
</evidence>
<feature type="domain" description="Peptidase S1" evidence="7">
    <location>
        <begin position="1"/>
        <end position="114"/>
    </location>
</feature>
<accession>A0A5N3USW8</accession>
<evidence type="ECO:0000256" key="5">
    <source>
        <dbReference type="ARBA" id="ARBA00023145"/>
    </source>
</evidence>
<protein>
    <recommendedName>
        <fullName evidence="7">Peptidase S1 domain-containing protein</fullName>
    </recommendedName>
</protein>
<keyword evidence="9" id="KW-1185">Reference proteome</keyword>
<dbReference type="GO" id="GO:0005615">
    <property type="term" value="C:extracellular space"/>
    <property type="evidence" value="ECO:0007669"/>
    <property type="project" value="TreeGrafter"/>
</dbReference>
<reference evidence="8 9" key="1">
    <citation type="submission" date="2019-06" db="EMBL/GenBank/DDBJ databases">
        <title>Discovery of a novel chromosome fission-fusion reversal in muntjac.</title>
        <authorList>
            <person name="Mudd A.B."/>
            <person name="Bredeson J.V."/>
            <person name="Baum R."/>
            <person name="Hockemeyer D."/>
            <person name="Rokhsar D.S."/>
        </authorList>
    </citation>
    <scope>NUCLEOTIDE SEQUENCE [LARGE SCALE GENOMIC DNA]</scope>
    <source>
        <strain evidence="8">UTSW_UCB_Mm</strain>
        <tissue evidence="8">Fibroblast cell line</tissue>
    </source>
</reference>
<dbReference type="GO" id="GO:0006508">
    <property type="term" value="P:proteolysis"/>
    <property type="evidence" value="ECO:0007669"/>
    <property type="project" value="UniProtKB-KW"/>
</dbReference>
<dbReference type="EMBL" id="VCEA01001387">
    <property type="protein sequence ID" value="KAB0339632.1"/>
    <property type="molecule type" value="Genomic_DNA"/>
</dbReference>
<dbReference type="Gene3D" id="2.40.10.10">
    <property type="entry name" value="Trypsin-like serine proteases"/>
    <property type="match status" value="1"/>
</dbReference>
<sequence>PTPVHLHPSRENVLVAGWGKTDVKEPASSTLQDVELRIVEPRAWSHFPAFDHNLQLCVGHPQSTKSAFKGDMGGALLCAGVAQGIVSYRQSNANPPAVFTLISHYRPWIDEVLKFLTWNPGQTQGKPEQDSGRFSVPLTLDLPLVFLLKPCHVPNPQEGPSRSQNSQ</sequence>
<dbReference type="SUPFAM" id="SSF50494">
    <property type="entry name" value="Trypsin-like serine proteases"/>
    <property type="match status" value="1"/>
</dbReference>
<keyword evidence="1" id="KW-0645">Protease</keyword>
<evidence type="ECO:0000256" key="1">
    <source>
        <dbReference type="ARBA" id="ARBA00022670"/>
    </source>
</evidence>
<gene>
    <name evidence="8" type="ORF">FD754_023773</name>
</gene>
<evidence type="ECO:0000256" key="6">
    <source>
        <dbReference type="ARBA" id="ARBA00023157"/>
    </source>
</evidence>
<proteinExistence type="predicted"/>
<dbReference type="GO" id="GO:0005737">
    <property type="term" value="C:cytoplasm"/>
    <property type="evidence" value="ECO:0007669"/>
    <property type="project" value="TreeGrafter"/>
</dbReference>
<dbReference type="Proteomes" id="UP000326458">
    <property type="component" value="Unassembled WGS sequence"/>
</dbReference>
<comment type="caution">
    <text evidence="8">The sequence shown here is derived from an EMBL/GenBank/DDBJ whole genome shotgun (WGS) entry which is preliminary data.</text>
</comment>
<dbReference type="GO" id="GO:0004252">
    <property type="term" value="F:serine-type endopeptidase activity"/>
    <property type="evidence" value="ECO:0007669"/>
    <property type="project" value="InterPro"/>
</dbReference>